<keyword evidence="6 9" id="KW-1133">Transmembrane helix</keyword>
<evidence type="ECO:0000256" key="4">
    <source>
        <dbReference type="ARBA" id="ARBA00022679"/>
    </source>
</evidence>
<dbReference type="PANTHER" id="PTHR48090">
    <property type="entry name" value="UNDECAPRENYL-PHOSPHATE 4-DEOXY-4-FORMAMIDO-L-ARABINOSE TRANSFERASE-RELATED"/>
    <property type="match status" value="1"/>
</dbReference>
<evidence type="ECO:0000256" key="1">
    <source>
        <dbReference type="ARBA" id="ARBA00004651"/>
    </source>
</evidence>
<gene>
    <name evidence="11" type="ORF">B1992_14355</name>
</gene>
<dbReference type="InterPro" id="IPR001173">
    <property type="entry name" value="Glyco_trans_2-like"/>
</dbReference>
<dbReference type="CDD" id="cd04187">
    <property type="entry name" value="DPM1_like_bac"/>
    <property type="match status" value="1"/>
</dbReference>
<feature type="transmembrane region" description="Helical" evidence="9">
    <location>
        <begin position="278"/>
        <end position="303"/>
    </location>
</feature>
<keyword evidence="2" id="KW-1003">Cell membrane</keyword>
<proteinExistence type="inferred from homology"/>
<comment type="caution">
    <text evidence="11">The sequence shown here is derived from an EMBL/GenBank/DDBJ whole genome shotgun (WGS) entry which is preliminary data.</text>
</comment>
<dbReference type="GO" id="GO:0016757">
    <property type="term" value="F:glycosyltransferase activity"/>
    <property type="evidence" value="ECO:0007669"/>
    <property type="project" value="UniProtKB-KW"/>
</dbReference>
<feature type="transmembrane region" description="Helical" evidence="9">
    <location>
        <begin position="248"/>
        <end position="272"/>
    </location>
</feature>
<dbReference type="Pfam" id="PF00535">
    <property type="entry name" value="Glycos_transf_2"/>
    <property type="match status" value="1"/>
</dbReference>
<sequence length="337" mass="37775">MAILEESVRTTDVPGSHLRLSVVTPCFNEEDVIGETYLRLTGVCREICGEDYEIVFVDDGSNDSTWTKLEDIAHADPRIVALKLSRNFGHQAALTAGLQLARADRVMMIDADLQDPPELLGGMLAKMDEGFDVVYGKRIEREGETRFKKASASVFYRVLSKLTEVDIPQDTGDFRIVNRKVLDALLSLPEHHRFVRGMVAWLGFQQYAFPYVRQKRFAGTTKYPLRKMVRLAIDAITGFSVRPLRISIWFAMAALTASLALIVYTFVSWLLFDTVKGWASLLIAISIFSAANFLCLGIFGEYLGRLFTESKRRPLFLIDEIKVGKTSAACGIATKNK</sequence>
<feature type="domain" description="Glycosyltransferase 2-like" evidence="10">
    <location>
        <begin position="21"/>
        <end position="185"/>
    </location>
</feature>
<evidence type="ECO:0000256" key="2">
    <source>
        <dbReference type="ARBA" id="ARBA00022475"/>
    </source>
</evidence>
<evidence type="ECO:0000256" key="8">
    <source>
        <dbReference type="ARBA" id="ARBA00038152"/>
    </source>
</evidence>
<dbReference type="AlphaFoldDB" id="A0A7V8GK85"/>
<dbReference type="SUPFAM" id="SSF53448">
    <property type="entry name" value="Nucleotide-diphospho-sugar transferases"/>
    <property type="match status" value="1"/>
</dbReference>
<evidence type="ECO:0000313" key="11">
    <source>
        <dbReference type="EMBL" id="KAF1684817.1"/>
    </source>
</evidence>
<dbReference type="FunFam" id="3.90.550.10:FF:000079">
    <property type="entry name" value="Probable glycosyl transferase"/>
    <property type="match status" value="1"/>
</dbReference>
<keyword evidence="4 11" id="KW-0808">Transferase</keyword>
<evidence type="ECO:0000256" key="5">
    <source>
        <dbReference type="ARBA" id="ARBA00022692"/>
    </source>
</evidence>
<dbReference type="PANTHER" id="PTHR48090:SF1">
    <property type="entry name" value="PROPHAGE BACTOPRENOL GLUCOSYL TRANSFERASE HOMOLOG"/>
    <property type="match status" value="1"/>
</dbReference>
<dbReference type="InterPro" id="IPR029044">
    <property type="entry name" value="Nucleotide-diphossugar_trans"/>
</dbReference>
<keyword evidence="12" id="KW-1185">Reference proteome</keyword>
<keyword evidence="5 9" id="KW-0812">Transmembrane</keyword>
<evidence type="ECO:0000256" key="3">
    <source>
        <dbReference type="ARBA" id="ARBA00022676"/>
    </source>
</evidence>
<dbReference type="EMBL" id="MWIP01000022">
    <property type="protein sequence ID" value="KAF1684817.1"/>
    <property type="molecule type" value="Genomic_DNA"/>
</dbReference>
<evidence type="ECO:0000259" key="10">
    <source>
        <dbReference type="Pfam" id="PF00535"/>
    </source>
</evidence>
<dbReference type="RefSeq" id="WP_162312198.1">
    <property type="nucleotide sequence ID" value="NZ_JACHGU010000012.1"/>
</dbReference>
<evidence type="ECO:0000256" key="7">
    <source>
        <dbReference type="ARBA" id="ARBA00023136"/>
    </source>
</evidence>
<comment type="similarity">
    <text evidence="8">Belongs to the glycosyltransferase 2 family. GtrB subfamily.</text>
</comment>
<reference evidence="11 12" key="1">
    <citation type="submission" date="2017-10" db="EMBL/GenBank/DDBJ databases">
        <title>Whole genome sequencing of Pseudoxanthomonas broegbernensis DSM 12573(T).</title>
        <authorList>
            <person name="Kumar S."/>
            <person name="Bansal K."/>
            <person name="Kaur A."/>
            <person name="Patil P."/>
            <person name="Sharma S."/>
            <person name="Patil P.B."/>
        </authorList>
    </citation>
    <scope>NUCLEOTIDE SEQUENCE [LARGE SCALE GENOMIC DNA]</scope>
    <source>
        <strain evidence="11 12">DSM 12573</strain>
    </source>
</reference>
<evidence type="ECO:0000256" key="6">
    <source>
        <dbReference type="ARBA" id="ARBA00022989"/>
    </source>
</evidence>
<name>A0A7V8GK85_9GAMM</name>
<protein>
    <submittedName>
        <fullName evidence="11">Glycosyltransferase</fullName>
    </submittedName>
</protein>
<keyword evidence="3" id="KW-0328">Glycosyltransferase</keyword>
<evidence type="ECO:0000256" key="9">
    <source>
        <dbReference type="SAM" id="Phobius"/>
    </source>
</evidence>
<dbReference type="InterPro" id="IPR050256">
    <property type="entry name" value="Glycosyltransferase_2"/>
</dbReference>
<comment type="subcellular location">
    <subcellularLocation>
        <location evidence="1">Cell membrane</location>
        <topology evidence="1">Multi-pass membrane protein</topology>
    </subcellularLocation>
</comment>
<dbReference type="Proteomes" id="UP000462066">
    <property type="component" value="Unassembled WGS sequence"/>
</dbReference>
<evidence type="ECO:0000313" key="12">
    <source>
        <dbReference type="Proteomes" id="UP000462066"/>
    </source>
</evidence>
<organism evidence="11 12">
    <name type="scientific">Pseudoxanthomonas broegbernensis</name>
    <dbReference type="NCBI Taxonomy" id="83619"/>
    <lineage>
        <taxon>Bacteria</taxon>
        <taxon>Pseudomonadati</taxon>
        <taxon>Pseudomonadota</taxon>
        <taxon>Gammaproteobacteria</taxon>
        <taxon>Lysobacterales</taxon>
        <taxon>Lysobacteraceae</taxon>
        <taxon>Pseudoxanthomonas</taxon>
    </lineage>
</organism>
<dbReference type="GO" id="GO:0005886">
    <property type="term" value="C:plasma membrane"/>
    <property type="evidence" value="ECO:0007669"/>
    <property type="project" value="UniProtKB-SubCell"/>
</dbReference>
<keyword evidence="7 9" id="KW-0472">Membrane</keyword>
<dbReference type="Gene3D" id="3.90.550.10">
    <property type="entry name" value="Spore Coat Polysaccharide Biosynthesis Protein SpsA, Chain A"/>
    <property type="match status" value="1"/>
</dbReference>
<accession>A0A7V8GK85</accession>